<sequence>MRVSVLNANASVTQRIVKFEELASQTESAIEKSTEDVPDVVEPAFVFAKEIFRPKIIDSKKAKQVPQRPMSVLKTPTKMYHSLESMIEKENDSLVTSKATGTNELVSALSPTSTLVSTSENFESDKNPDITALPLRSGSVLTVVHPEQTAWQRVVYFQGPIKLLNQNVLARKGSIASMYAFQDVVEQEGDQRSSFSRKSIDDEMIDDIVDFFESLDIRPEFHEWDMSSIECRMSETEASWETVCQGAASVEMAVIAEVVPTVVESVSVSRRKEPPPRLHLDVAERTRSASKSAGQGTPGTLKRFNSSSKKRPYKMSTLGRLTSII</sequence>
<organism evidence="2 3">
    <name type="scientific">Viridothelium virens</name>
    <name type="common">Speckled blister lichen</name>
    <name type="synonym">Trypethelium virens</name>
    <dbReference type="NCBI Taxonomy" id="1048519"/>
    <lineage>
        <taxon>Eukaryota</taxon>
        <taxon>Fungi</taxon>
        <taxon>Dikarya</taxon>
        <taxon>Ascomycota</taxon>
        <taxon>Pezizomycotina</taxon>
        <taxon>Dothideomycetes</taxon>
        <taxon>Dothideomycetes incertae sedis</taxon>
        <taxon>Trypetheliales</taxon>
        <taxon>Trypetheliaceae</taxon>
        <taxon>Viridothelium</taxon>
    </lineage>
</organism>
<evidence type="ECO:0000313" key="2">
    <source>
        <dbReference type="EMBL" id="KAF2238030.1"/>
    </source>
</evidence>
<dbReference type="OrthoDB" id="3786440at2759"/>
<keyword evidence="3" id="KW-1185">Reference proteome</keyword>
<name>A0A6A6HKN0_VIRVR</name>
<protein>
    <submittedName>
        <fullName evidence="2">Uncharacterized protein</fullName>
    </submittedName>
</protein>
<dbReference type="EMBL" id="ML991777">
    <property type="protein sequence ID" value="KAF2238030.1"/>
    <property type="molecule type" value="Genomic_DNA"/>
</dbReference>
<feature type="region of interest" description="Disordered" evidence="1">
    <location>
        <begin position="273"/>
        <end position="312"/>
    </location>
</feature>
<proteinExistence type="predicted"/>
<reference evidence="2" key="1">
    <citation type="journal article" date="2020" name="Stud. Mycol.">
        <title>101 Dothideomycetes genomes: a test case for predicting lifestyles and emergence of pathogens.</title>
        <authorList>
            <person name="Haridas S."/>
            <person name="Albert R."/>
            <person name="Binder M."/>
            <person name="Bloem J."/>
            <person name="Labutti K."/>
            <person name="Salamov A."/>
            <person name="Andreopoulos B."/>
            <person name="Baker S."/>
            <person name="Barry K."/>
            <person name="Bills G."/>
            <person name="Bluhm B."/>
            <person name="Cannon C."/>
            <person name="Castanera R."/>
            <person name="Culley D."/>
            <person name="Daum C."/>
            <person name="Ezra D."/>
            <person name="Gonzalez J."/>
            <person name="Henrissat B."/>
            <person name="Kuo A."/>
            <person name="Liang C."/>
            <person name="Lipzen A."/>
            <person name="Lutzoni F."/>
            <person name="Magnuson J."/>
            <person name="Mondo S."/>
            <person name="Nolan M."/>
            <person name="Ohm R."/>
            <person name="Pangilinan J."/>
            <person name="Park H.-J."/>
            <person name="Ramirez L."/>
            <person name="Alfaro M."/>
            <person name="Sun H."/>
            <person name="Tritt A."/>
            <person name="Yoshinaga Y."/>
            <person name="Zwiers L.-H."/>
            <person name="Turgeon B."/>
            <person name="Goodwin S."/>
            <person name="Spatafora J."/>
            <person name="Crous P."/>
            <person name="Grigoriev I."/>
        </authorList>
    </citation>
    <scope>NUCLEOTIDE SEQUENCE</scope>
    <source>
        <strain evidence="2">Tuck. ex Michener</strain>
    </source>
</reference>
<accession>A0A6A6HKN0</accession>
<evidence type="ECO:0000313" key="3">
    <source>
        <dbReference type="Proteomes" id="UP000800092"/>
    </source>
</evidence>
<dbReference type="Proteomes" id="UP000800092">
    <property type="component" value="Unassembled WGS sequence"/>
</dbReference>
<evidence type="ECO:0000256" key="1">
    <source>
        <dbReference type="SAM" id="MobiDB-lite"/>
    </source>
</evidence>
<gene>
    <name evidence="2" type="ORF">EV356DRAFT_529525</name>
</gene>
<feature type="compositionally biased region" description="Basic and acidic residues" evidence="1">
    <location>
        <begin position="273"/>
        <end position="287"/>
    </location>
</feature>
<dbReference type="AlphaFoldDB" id="A0A6A6HKN0"/>